<proteinExistence type="predicted"/>
<keyword evidence="6" id="KW-1185">Reference proteome</keyword>
<evidence type="ECO:0000256" key="3">
    <source>
        <dbReference type="ARBA" id="ARBA00022525"/>
    </source>
</evidence>
<dbReference type="GO" id="GO:0043657">
    <property type="term" value="C:host cell"/>
    <property type="evidence" value="ECO:0007669"/>
    <property type="project" value="UniProtKB-SubCell"/>
</dbReference>
<feature type="domain" description="Crinkler effector protein N-terminal" evidence="4">
    <location>
        <begin position="4"/>
        <end position="96"/>
    </location>
</feature>
<protein>
    <recommendedName>
        <fullName evidence="4">Crinkler effector protein N-terminal domain-containing protein</fullName>
    </recommendedName>
</protein>
<comment type="subcellular location">
    <subcellularLocation>
        <location evidence="1">Host cell</location>
    </subcellularLocation>
    <subcellularLocation>
        <location evidence="2">Secreted</location>
    </subcellularLocation>
</comment>
<dbReference type="GO" id="GO:0005576">
    <property type="term" value="C:extracellular region"/>
    <property type="evidence" value="ECO:0007669"/>
    <property type="project" value="UniProtKB-SubCell"/>
</dbReference>
<dbReference type="Proteomes" id="UP000267821">
    <property type="component" value="Unassembled WGS sequence"/>
</dbReference>
<dbReference type="AlphaFoldDB" id="A0A3N4M0V2"/>
<evidence type="ECO:0000313" key="5">
    <source>
        <dbReference type="EMBL" id="RPB23955.1"/>
    </source>
</evidence>
<keyword evidence="3" id="KW-0964">Secreted</keyword>
<organism evidence="5 6">
    <name type="scientific">Terfezia boudieri ATCC MYA-4762</name>
    <dbReference type="NCBI Taxonomy" id="1051890"/>
    <lineage>
        <taxon>Eukaryota</taxon>
        <taxon>Fungi</taxon>
        <taxon>Dikarya</taxon>
        <taxon>Ascomycota</taxon>
        <taxon>Pezizomycotina</taxon>
        <taxon>Pezizomycetes</taxon>
        <taxon>Pezizales</taxon>
        <taxon>Pezizaceae</taxon>
        <taxon>Terfezia</taxon>
    </lineage>
</organism>
<dbReference type="OrthoDB" id="2414517at2759"/>
<dbReference type="InParanoid" id="A0A3N4M0V2"/>
<evidence type="ECO:0000259" key="4">
    <source>
        <dbReference type="Pfam" id="PF20147"/>
    </source>
</evidence>
<reference evidence="5 6" key="1">
    <citation type="journal article" date="2018" name="Nat. Ecol. Evol.">
        <title>Pezizomycetes genomes reveal the molecular basis of ectomycorrhizal truffle lifestyle.</title>
        <authorList>
            <person name="Murat C."/>
            <person name="Payen T."/>
            <person name="Noel B."/>
            <person name="Kuo A."/>
            <person name="Morin E."/>
            <person name="Chen J."/>
            <person name="Kohler A."/>
            <person name="Krizsan K."/>
            <person name="Balestrini R."/>
            <person name="Da Silva C."/>
            <person name="Montanini B."/>
            <person name="Hainaut M."/>
            <person name="Levati E."/>
            <person name="Barry K.W."/>
            <person name="Belfiori B."/>
            <person name="Cichocki N."/>
            <person name="Clum A."/>
            <person name="Dockter R.B."/>
            <person name="Fauchery L."/>
            <person name="Guy J."/>
            <person name="Iotti M."/>
            <person name="Le Tacon F."/>
            <person name="Lindquist E.A."/>
            <person name="Lipzen A."/>
            <person name="Malagnac F."/>
            <person name="Mello A."/>
            <person name="Molinier V."/>
            <person name="Miyauchi S."/>
            <person name="Poulain J."/>
            <person name="Riccioni C."/>
            <person name="Rubini A."/>
            <person name="Sitrit Y."/>
            <person name="Splivallo R."/>
            <person name="Traeger S."/>
            <person name="Wang M."/>
            <person name="Zifcakova L."/>
            <person name="Wipf D."/>
            <person name="Zambonelli A."/>
            <person name="Paolocci F."/>
            <person name="Nowrousian M."/>
            <person name="Ottonello S."/>
            <person name="Baldrian P."/>
            <person name="Spatafora J.W."/>
            <person name="Henrissat B."/>
            <person name="Nagy L.G."/>
            <person name="Aury J.M."/>
            <person name="Wincker P."/>
            <person name="Grigoriev I.V."/>
            <person name="Bonfante P."/>
            <person name="Martin F.M."/>
        </authorList>
    </citation>
    <scope>NUCLEOTIDE SEQUENCE [LARGE SCALE GENOMIC DNA]</scope>
    <source>
        <strain evidence="5 6">ATCC MYA-4762</strain>
    </source>
</reference>
<evidence type="ECO:0000256" key="2">
    <source>
        <dbReference type="ARBA" id="ARBA00004613"/>
    </source>
</evidence>
<dbReference type="InterPro" id="IPR045379">
    <property type="entry name" value="Crinkler_N"/>
</dbReference>
<evidence type="ECO:0000256" key="1">
    <source>
        <dbReference type="ARBA" id="ARBA00004340"/>
    </source>
</evidence>
<evidence type="ECO:0000313" key="6">
    <source>
        <dbReference type="Proteomes" id="UP000267821"/>
    </source>
</evidence>
<dbReference type="Pfam" id="PF20147">
    <property type="entry name" value="Crinkler"/>
    <property type="match status" value="1"/>
</dbReference>
<accession>A0A3N4M0V2</accession>
<gene>
    <name evidence="5" type="ORF">L211DRAFT_868116</name>
</gene>
<name>A0A3N4M0V2_9PEZI</name>
<dbReference type="EMBL" id="ML121543">
    <property type="protein sequence ID" value="RPB23955.1"/>
    <property type="molecule type" value="Genomic_DNA"/>
</dbReference>
<sequence length="479" mass="53753">MPLLFCQVWGDSDAEPFPVMVDGGDTVGELKELIMAKDPNYFKHIGPLNLKLWKWNQPGGVEGLDLGSSSMLNPMETIEEIFENDPPQRKCVHIIITVPAHADNYPGIETTPVEDRKELHHLRKIVEQLKEDHRFDLIVEPKRILSISWTVNINTATLNELKEKISKNYYPHLDSTLLKLILKPKSSKPFSPDSDKDLRVLLRDLVQANEKVLIISVETPQKPFSEWSLSAVKELYGIIGEFPKYKCGRAPIVNTKTLPSLLDILNEFSIITPILHESTEATASLYVHSILNKVAADFLLSNSSSVPGFELASDTLEQIFIIKPQKQVTGVYGRGPVDYAIDLSNGVTVGVTEVKREDNAITKGLAQNAVQIESALWESRKRKRPTCDLDGTDNDEVPNYCFGIVTNAKEWHFLKCTIVNGTTEFMVSRSYTVSYGKESTKNDVEVLAEIIKWLLMEAQSSTTDGRKKAKVVTEMPRSD</sequence>